<dbReference type="SMART" id="SM00388">
    <property type="entry name" value="HisKA"/>
    <property type="match status" value="1"/>
</dbReference>
<evidence type="ECO:0000259" key="13">
    <source>
        <dbReference type="PROSITE" id="PS50112"/>
    </source>
</evidence>
<dbReference type="CDD" id="cd00130">
    <property type="entry name" value="PAS"/>
    <property type="match status" value="1"/>
</dbReference>
<dbReference type="SMART" id="SM00091">
    <property type="entry name" value="PAS"/>
    <property type="match status" value="3"/>
</dbReference>
<dbReference type="PROSITE" id="PS50046">
    <property type="entry name" value="PHYTOCHROME_2"/>
    <property type="match status" value="1"/>
</dbReference>
<protein>
    <recommendedName>
        <fullName evidence="3">histidine kinase</fullName>
        <ecNumber evidence="3">2.7.13.3</ecNumber>
    </recommendedName>
</protein>
<name>A0A0K1H4Q2_9CHLO</name>
<dbReference type="Gene3D" id="1.10.287.130">
    <property type="match status" value="1"/>
</dbReference>
<comment type="catalytic activity">
    <reaction evidence="1">
        <text>ATP + protein L-histidine = ADP + protein N-phospho-L-histidine.</text>
        <dbReference type="EC" id="2.7.13.3"/>
    </reaction>
</comment>
<dbReference type="Gene3D" id="3.30.450.270">
    <property type="match status" value="1"/>
</dbReference>
<dbReference type="InterPro" id="IPR036890">
    <property type="entry name" value="HATPase_C_sf"/>
</dbReference>
<evidence type="ECO:0000256" key="3">
    <source>
        <dbReference type="ARBA" id="ARBA00012438"/>
    </source>
</evidence>
<dbReference type="InterPro" id="IPR013515">
    <property type="entry name" value="Phytochrome_cen-reg"/>
</dbReference>
<evidence type="ECO:0000256" key="1">
    <source>
        <dbReference type="ARBA" id="ARBA00000085"/>
    </source>
</evidence>
<keyword evidence="8" id="KW-0157">Chromophore</keyword>
<dbReference type="SMART" id="SM00387">
    <property type="entry name" value="HATPase_c"/>
    <property type="match status" value="1"/>
</dbReference>
<evidence type="ECO:0000256" key="4">
    <source>
        <dbReference type="ARBA" id="ARBA00022543"/>
    </source>
</evidence>
<dbReference type="InterPro" id="IPR016132">
    <property type="entry name" value="Phyto_chromo_attachment"/>
</dbReference>
<evidence type="ECO:0000256" key="8">
    <source>
        <dbReference type="ARBA" id="ARBA00022991"/>
    </source>
</evidence>
<dbReference type="InterPro" id="IPR035965">
    <property type="entry name" value="PAS-like_dom_sf"/>
</dbReference>
<dbReference type="InterPro" id="IPR000014">
    <property type="entry name" value="PAS"/>
</dbReference>
<proteinExistence type="evidence at transcript level"/>
<dbReference type="PROSITE" id="PS50112">
    <property type="entry name" value="PAS"/>
    <property type="match status" value="1"/>
</dbReference>
<dbReference type="InterPro" id="IPR003594">
    <property type="entry name" value="HATPase_dom"/>
</dbReference>
<keyword evidence="7" id="KW-0418">Kinase</keyword>
<dbReference type="SUPFAM" id="SSF55874">
    <property type="entry name" value="ATPase domain of HSP90 chaperone/DNA topoisomerase II/histidine kinase"/>
    <property type="match status" value="1"/>
</dbReference>
<dbReference type="EMBL" id="KT013293">
    <property type="protein sequence ID" value="AKT76089.1"/>
    <property type="molecule type" value="mRNA"/>
</dbReference>
<keyword evidence="6" id="KW-0808">Transferase</keyword>
<dbReference type="SUPFAM" id="SSF55781">
    <property type="entry name" value="GAF domain-like"/>
    <property type="match status" value="2"/>
</dbReference>
<feature type="domain" description="PAS" evidence="13">
    <location>
        <begin position="801"/>
        <end position="853"/>
    </location>
</feature>
<dbReference type="EC" id="2.7.13.3" evidence="3"/>
<dbReference type="InterPro" id="IPR005467">
    <property type="entry name" value="His_kinase_dom"/>
</dbReference>
<feature type="domain" description="Phytochrome chromophore attachment site" evidence="11">
    <location>
        <begin position="241"/>
        <end position="424"/>
    </location>
</feature>
<dbReference type="PRINTS" id="PR01033">
    <property type="entry name" value="PHYTOCHROME"/>
</dbReference>
<feature type="domain" description="Histidine kinase" evidence="12">
    <location>
        <begin position="976"/>
        <end position="1206"/>
    </location>
</feature>
<dbReference type="GO" id="GO:0000155">
    <property type="term" value="F:phosphorelay sensor kinase activity"/>
    <property type="evidence" value="ECO:0007669"/>
    <property type="project" value="InterPro"/>
</dbReference>
<keyword evidence="5" id="KW-0716">Sensory transduction</keyword>
<feature type="region of interest" description="Disordered" evidence="10">
    <location>
        <begin position="371"/>
        <end position="390"/>
    </location>
</feature>
<evidence type="ECO:0000256" key="6">
    <source>
        <dbReference type="ARBA" id="ARBA00022679"/>
    </source>
</evidence>
<dbReference type="Gene3D" id="3.30.450.20">
    <property type="entry name" value="PAS domain"/>
    <property type="match status" value="2"/>
</dbReference>
<reference evidence="14" key="2">
    <citation type="submission" date="2015-06" db="EMBL/GenBank/DDBJ databases">
        <authorList>
            <person name="Hoefler B.C."/>
            <person name="Straight P.D."/>
        </authorList>
    </citation>
    <scope>NUCLEOTIDE SEQUENCE</scope>
    <source>
        <strain evidence="14">DUMA_2001276</strain>
    </source>
</reference>
<dbReference type="Pfam" id="PF08448">
    <property type="entry name" value="PAS_4"/>
    <property type="match status" value="1"/>
</dbReference>
<dbReference type="Pfam" id="PF00512">
    <property type="entry name" value="HisKA"/>
    <property type="match status" value="1"/>
</dbReference>
<keyword evidence="9" id="KW-0675">Receptor</keyword>
<dbReference type="GO" id="GO:0009584">
    <property type="term" value="P:detection of visible light"/>
    <property type="evidence" value="ECO:0007669"/>
    <property type="project" value="InterPro"/>
</dbReference>
<evidence type="ECO:0000259" key="11">
    <source>
        <dbReference type="PROSITE" id="PS50046"/>
    </source>
</evidence>
<dbReference type="InterPro" id="IPR013654">
    <property type="entry name" value="PAS_2"/>
</dbReference>
<dbReference type="Pfam" id="PF02518">
    <property type="entry name" value="HATPase_c"/>
    <property type="match status" value="1"/>
</dbReference>
<dbReference type="Pfam" id="PF01590">
    <property type="entry name" value="GAF"/>
    <property type="match status" value="1"/>
</dbReference>
<gene>
    <name evidence="14" type="primary">PHY</name>
</gene>
<dbReference type="SUPFAM" id="SSF47384">
    <property type="entry name" value="Homodimeric domain of signal transducing histidine kinase"/>
    <property type="match status" value="1"/>
</dbReference>
<dbReference type="GO" id="GO:0006355">
    <property type="term" value="P:regulation of DNA-templated transcription"/>
    <property type="evidence" value="ECO:0007669"/>
    <property type="project" value="InterPro"/>
</dbReference>
<dbReference type="PROSITE" id="PS50109">
    <property type="entry name" value="HIS_KIN"/>
    <property type="match status" value="1"/>
</dbReference>
<dbReference type="InterPro" id="IPR013767">
    <property type="entry name" value="PAS_fold"/>
</dbReference>
<dbReference type="GO" id="GO:0005886">
    <property type="term" value="C:plasma membrane"/>
    <property type="evidence" value="ECO:0007669"/>
    <property type="project" value="TreeGrafter"/>
</dbReference>
<organism evidence="14">
    <name type="scientific">Tetraselmis cordiformis</name>
    <dbReference type="NCBI Taxonomy" id="426497"/>
    <lineage>
        <taxon>Eukaryota</taxon>
        <taxon>Viridiplantae</taxon>
        <taxon>Chlorophyta</taxon>
        <taxon>core chlorophytes</taxon>
        <taxon>Chlorodendrophyceae</taxon>
        <taxon>Chlorodendrales</taxon>
        <taxon>Chlorodendraceae</taxon>
        <taxon>Tetraselmis</taxon>
    </lineage>
</organism>
<dbReference type="InterPro" id="IPR036097">
    <property type="entry name" value="HisK_dim/P_sf"/>
</dbReference>
<evidence type="ECO:0000256" key="7">
    <source>
        <dbReference type="ARBA" id="ARBA00022777"/>
    </source>
</evidence>
<evidence type="ECO:0000256" key="5">
    <source>
        <dbReference type="ARBA" id="ARBA00022606"/>
    </source>
</evidence>
<reference evidence="14" key="1">
    <citation type="journal article" date="2015" name="Nat. Commun.">
        <title>Phytochrome diversity in green plants and the origin of canonical plant phytochromes.</title>
        <authorList>
            <person name="Li F.W."/>
            <person name="Melkonian M."/>
            <person name="Rothfels C.J."/>
            <person name="Villarreal J.C."/>
            <person name="Stevenson D.W."/>
            <person name="Graham S.W."/>
            <person name="Wong G.K."/>
            <person name="Pryer K.M."/>
            <person name="Mathews S."/>
        </authorList>
    </citation>
    <scope>NUCLEOTIDE SEQUENCE</scope>
    <source>
        <strain evidence="14">DUMA_2001276</strain>
    </source>
</reference>
<dbReference type="InterPro" id="IPR029016">
    <property type="entry name" value="GAF-like_dom_sf"/>
</dbReference>
<dbReference type="GO" id="GO:0009881">
    <property type="term" value="F:photoreceptor activity"/>
    <property type="evidence" value="ECO:0007669"/>
    <property type="project" value="UniProtKB-KW"/>
</dbReference>
<evidence type="ECO:0000259" key="12">
    <source>
        <dbReference type="PROSITE" id="PS50109"/>
    </source>
</evidence>
<feature type="compositionally biased region" description="Polar residues" evidence="10">
    <location>
        <begin position="1499"/>
        <end position="1509"/>
    </location>
</feature>
<dbReference type="Pfam" id="PF00989">
    <property type="entry name" value="PAS"/>
    <property type="match status" value="1"/>
</dbReference>
<sequence length="1538" mass="166431">MLRPSRDEVWQDAQNLADLHLESHFRETAGTVETSARADGYGYHAGSQLLKAGREGTAPEVAVLKDEDAAAGRAAGIPVKSISELRAYGERVLRPGQVQAFGAVILMSLGHDKSMGPRGTIQAASANAKAILGVDARALLDTDLLDVSQSPFDQATIDALKQVFDSNDPNAQAPAIIATLTRRPGSRNDRAYVIVHTTKEGGVIDVEPISGSVDSMLQGSLQTHTLARSSVSRLQDLNNATIRQLCQAMAKETAILTGYDRVMLYEFQPDMHGHVVAEVMSAGVCDSMLDLHFPATDIPQANRNIFMNMRSRMIANVGAPSVQVVQSPCLNENIILAGSQLRGVSGCHAQYLQNMGVQATLVLSIVIGSRDRSGKGGNEDWVPEEPHGRPQERSPLWGLLVCHHYTGPHRVDYDHRSAVEFLAKVFALQLNRSLDAEFHAMKQRVVGAQSAVCGALRSMEDKSMDRAAISTSLAHALMSQTSGDVMLRICEATGCAMLLEGKWHTVGQCPDQLYLKSLAKWLRETSRLMTGQFGTISLLGTGYPDALATKATMAGVLVADLGKFGEIKDSFGLMIWMRGEMIQEETWAGDKHMPQARAKGAEMSPRASFKAMKELVQYQARPWASVDVDGIQAIQLLLQDTIRLHIEGQITSRIMVTLNQERLRNMDELSKVASELRSVISSADLPIVRVDADLNIISCNFAAEPFMAPAEQVAEKPFTGFLDPECRTRVQAILKKALDTGDDPPRFQITLSNNTKEDTGTYEALVLCHLKRNIFGQLEELVLVFRDVTVQTELMARVAARERDIMEVVQSSMSPIFSVDVSGRVTEWNYAMERLTGELKAGVLNKLAVGEVFSASGRLQIVSSMGSSDAATEMSALLVLALGEGASEPPEAGSIGLNDINFSFLKRLDPTGDRAANAKQIDVSMLCRPRFGPSDEIVGAFFFIQDLTVPNALEKAIAVQTAAEAAAESKTRHIAFLCHEIRNPVNGILATVQAMEEMMSQKDNEKLDVCEMFDLVKTTMACTDQLRRTVDGILDINKLEEEKLDVVTAPFTIPSMLRTVVSQVVKASEEKGLSLECEVSPELIDVSLNGDEGRIQQVLANFCWNSVKFTSNGGVKILVESEPSEKTGFLRVFFKVVDTGKGMDQKTQESLFQRYAMGQHRVGKYGGSGLGLSICRSLAELMKGHVHCVSVLGQGSTFVLELELELDAEEALVTSSASGRDSTSTKNHGTVRKGRVKDPAPDSSPPQGSVPAPSTHLHPAVSANQGAMSAQAQPPAPAASQLPSSTGFQQHYAPQFSGYPTPPSPMRRQQAGNPIAQASPPRFHASEVAHHLDVAAEWSGSWNMRAIRESVFETSVGVLVEVELGGARRQQWGGAPISRGNVAAALTAAHEDAMQRVAALYQPAGLPSPIAAPVSFAQQQMGPYGYPPIPVAPHPVMWMPPPMHPSMAPNTSQYAHHGMAQYPGCPSPAPMVWVPNYDSSRQANPLDGAQLVKPPESSPTPHQTASASTDEPPAKPGACSSHLQQQIPLRWKQGLQGP</sequence>
<feature type="compositionally biased region" description="Polar residues" evidence="10">
    <location>
        <begin position="1213"/>
        <end position="1228"/>
    </location>
</feature>
<evidence type="ECO:0000256" key="9">
    <source>
        <dbReference type="ARBA" id="ARBA00023170"/>
    </source>
</evidence>
<dbReference type="Pfam" id="PF08446">
    <property type="entry name" value="PAS_2"/>
    <property type="match status" value="1"/>
</dbReference>
<dbReference type="InterPro" id="IPR043150">
    <property type="entry name" value="Phytochrome_PHY_sf"/>
</dbReference>
<accession>A0A0K1H4Q2</accession>
<dbReference type="GO" id="GO:0009927">
    <property type="term" value="F:histidine phosphotransfer kinase activity"/>
    <property type="evidence" value="ECO:0007669"/>
    <property type="project" value="TreeGrafter"/>
</dbReference>
<dbReference type="PANTHER" id="PTHR43047:SF72">
    <property type="entry name" value="OSMOSENSING HISTIDINE PROTEIN KINASE SLN1"/>
    <property type="match status" value="1"/>
</dbReference>
<dbReference type="SUPFAM" id="SSF55785">
    <property type="entry name" value="PYP-like sensor domain (PAS domain)"/>
    <property type="match status" value="3"/>
</dbReference>
<feature type="compositionally biased region" description="Low complexity" evidence="10">
    <location>
        <begin position="1265"/>
        <end position="1285"/>
    </location>
</feature>
<comment type="subunit">
    <text evidence="2">Homodimer.</text>
</comment>
<evidence type="ECO:0000256" key="10">
    <source>
        <dbReference type="SAM" id="MobiDB-lite"/>
    </source>
</evidence>
<dbReference type="Pfam" id="PF00360">
    <property type="entry name" value="PHY"/>
    <property type="match status" value="1"/>
</dbReference>
<evidence type="ECO:0000256" key="2">
    <source>
        <dbReference type="ARBA" id="ARBA00011738"/>
    </source>
</evidence>
<feature type="region of interest" description="Disordered" evidence="10">
    <location>
        <begin position="1213"/>
        <end position="1317"/>
    </location>
</feature>
<dbReference type="Gene3D" id="3.30.565.10">
    <property type="entry name" value="Histidine kinase-like ATPase, C-terminal domain"/>
    <property type="match status" value="1"/>
</dbReference>
<evidence type="ECO:0000313" key="14">
    <source>
        <dbReference type="EMBL" id="AKT76089.1"/>
    </source>
</evidence>
<dbReference type="PANTHER" id="PTHR43047">
    <property type="entry name" value="TWO-COMPONENT HISTIDINE PROTEIN KINASE"/>
    <property type="match status" value="1"/>
</dbReference>
<dbReference type="InterPro" id="IPR013656">
    <property type="entry name" value="PAS_4"/>
</dbReference>
<dbReference type="InterPro" id="IPR003018">
    <property type="entry name" value="GAF"/>
</dbReference>
<dbReference type="CDD" id="cd00082">
    <property type="entry name" value="HisKA"/>
    <property type="match status" value="1"/>
</dbReference>
<keyword evidence="4" id="KW-0600">Photoreceptor protein</keyword>
<dbReference type="Gene3D" id="3.30.450.40">
    <property type="match status" value="1"/>
</dbReference>
<dbReference type="InterPro" id="IPR001294">
    <property type="entry name" value="Phytochrome"/>
</dbReference>
<feature type="region of interest" description="Disordered" evidence="10">
    <location>
        <begin position="1476"/>
        <end position="1538"/>
    </location>
</feature>
<dbReference type="InterPro" id="IPR003661">
    <property type="entry name" value="HisK_dim/P_dom"/>
</dbReference>